<feature type="region of interest" description="Disordered" evidence="1">
    <location>
        <begin position="149"/>
        <end position="171"/>
    </location>
</feature>
<organism evidence="3">
    <name type="scientific">Clastoptera arizonana</name>
    <name type="common">Arizona spittle bug</name>
    <dbReference type="NCBI Taxonomy" id="38151"/>
    <lineage>
        <taxon>Eukaryota</taxon>
        <taxon>Metazoa</taxon>
        <taxon>Ecdysozoa</taxon>
        <taxon>Arthropoda</taxon>
        <taxon>Hexapoda</taxon>
        <taxon>Insecta</taxon>
        <taxon>Pterygota</taxon>
        <taxon>Neoptera</taxon>
        <taxon>Paraneoptera</taxon>
        <taxon>Hemiptera</taxon>
        <taxon>Auchenorrhyncha</taxon>
        <taxon>Cercopoidea</taxon>
        <taxon>Clastopteridae</taxon>
        <taxon>Clastoptera</taxon>
    </lineage>
</organism>
<keyword evidence="2" id="KW-0732">Signal</keyword>
<proteinExistence type="predicted"/>
<accession>A0A1B6C7W5</accession>
<reference evidence="3" key="1">
    <citation type="submission" date="2015-12" db="EMBL/GenBank/DDBJ databases">
        <title>De novo transcriptome assembly of four potential Pierce s Disease insect vectors from Arizona vineyards.</title>
        <authorList>
            <person name="Tassone E.E."/>
        </authorList>
    </citation>
    <scope>NUCLEOTIDE SEQUENCE</scope>
</reference>
<evidence type="ECO:0000313" key="3">
    <source>
        <dbReference type="EMBL" id="JAS09586.1"/>
    </source>
</evidence>
<evidence type="ECO:0000256" key="1">
    <source>
        <dbReference type="SAM" id="MobiDB-lite"/>
    </source>
</evidence>
<gene>
    <name evidence="3" type="ORF">g.1896</name>
</gene>
<sequence>MSMIFLAFAISNSFAAAVSFSDLERSVAANYSKEIMIEYDIAQMLEKEGDFSNDHPKRYQIFSTVLDCEQRILDGFKLLLVARGLEDSLLCRRIYQKLRLVEDFRKSHRFGDVSQMKDLVYVAEGVMKFRRTIGLKEIFPSFKDVQDTEVENRNSSGPSTMNDWLSQGPPT</sequence>
<feature type="signal peptide" evidence="2">
    <location>
        <begin position="1"/>
        <end position="17"/>
    </location>
</feature>
<dbReference type="AlphaFoldDB" id="A0A1B6C7W5"/>
<dbReference type="EMBL" id="GEDC01027712">
    <property type="protein sequence ID" value="JAS09586.1"/>
    <property type="molecule type" value="Transcribed_RNA"/>
</dbReference>
<feature type="chain" id="PRO_5008580187" evidence="2">
    <location>
        <begin position="18"/>
        <end position="171"/>
    </location>
</feature>
<name>A0A1B6C7W5_9HEMI</name>
<evidence type="ECO:0000256" key="2">
    <source>
        <dbReference type="SAM" id="SignalP"/>
    </source>
</evidence>
<feature type="compositionally biased region" description="Polar residues" evidence="1">
    <location>
        <begin position="153"/>
        <end position="165"/>
    </location>
</feature>
<protein>
    <submittedName>
        <fullName evidence="3">Uncharacterized protein</fullName>
    </submittedName>
</protein>